<comment type="caution">
    <text evidence="3">The sequence shown here is derived from an EMBL/GenBank/DDBJ whole genome shotgun (WGS) entry which is preliminary data.</text>
</comment>
<keyword evidence="1" id="KW-0862">Zinc</keyword>
<dbReference type="InterPro" id="IPR029063">
    <property type="entry name" value="SAM-dependent_MTases_sf"/>
</dbReference>
<feature type="domain" description="Methyltransferase" evidence="2">
    <location>
        <begin position="292"/>
        <end position="382"/>
    </location>
</feature>
<dbReference type="InterPro" id="IPR041698">
    <property type="entry name" value="Methyltransf_25"/>
</dbReference>
<proteinExistence type="predicted"/>
<sequence length="432" mass="47518">MSGRPVTAEARWSEPLATRVTAAADLFEHRRIVVVAAHPDDETLALGGFLQAYHDEGGDLTLVVATRGELAFPAADHAEQGALARERTGELTKALRALGAPDTEVRWLDLPDSGLADHERELTDRLRPLLRDADCVLAPWPLDPHPDHAAAGRAALAAAPITAHRWSYPIWMWHWTDPVDSAIPWTRAARIPLTPTRQRRKAVALAAFASQLRPGPRGEPAILDRSMLAHFARDHEVVFREPREDSAPVERFGALYGANADPWDTRSSWYERRKRQVVLASLPREHYRLAIEPGCGTGALTVQLQERCDRVLAFDPVPEAVAAARAAGARAVTVAAVPADMPADLPDVRADLVVCSEILYYLSDVDLKETVAELVSVLEPGGDFVAVHWRGWPAEAPRDAVATHAVLTEHPALRTVVEHTDEEFLLHVLRRS</sequence>
<dbReference type="OrthoDB" id="116799at2"/>
<organism evidence="3 4">
    <name type="scientific">Labedaea rhizosphaerae</name>
    <dbReference type="NCBI Taxonomy" id="598644"/>
    <lineage>
        <taxon>Bacteria</taxon>
        <taxon>Bacillati</taxon>
        <taxon>Actinomycetota</taxon>
        <taxon>Actinomycetes</taxon>
        <taxon>Pseudonocardiales</taxon>
        <taxon>Pseudonocardiaceae</taxon>
        <taxon>Labedaea</taxon>
    </lineage>
</organism>
<dbReference type="Gene3D" id="3.40.50.10320">
    <property type="entry name" value="LmbE-like"/>
    <property type="match status" value="1"/>
</dbReference>
<dbReference type="GO" id="GO:0016137">
    <property type="term" value="P:glycoside metabolic process"/>
    <property type="evidence" value="ECO:0007669"/>
    <property type="project" value="UniProtKB-ARBA"/>
</dbReference>
<evidence type="ECO:0000313" key="3">
    <source>
        <dbReference type="EMBL" id="TDQ00736.1"/>
    </source>
</evidence>
<reference evidence="3 4" key="1">
    <citation type="submission" date="2019-03" db="EMBL/GenBank/DDBJ databases">
        <title>Genomic Encyclopedia of Type Strains, Phase IV (KMG-IV): sequencing the most valuable type-strain genomes for metagenomic binning, comparative biology and taxonomic classification.</title>
        <authorList>
            <person name="Goeker M."/>
        </authorList>
    </citation>
    <scope>NUCLEOTIDE SEQUENCE [LARGE SCALE GENOMIC DNA]</scope>
    <source>
        <strain evidence="3 4">DSM 45361</strain>
    </source>
</reference>
<evidence type="ECO:0000256" key="1">
    <source>
        <dbReference type="ARBA" id="ARBA00022833"/>
    </source>
</evidence>
<dbReference type="Proteomes" id="UP000295444">
    <property type="component" value="Unassembled WGS sequence"/>
</dbReference>
<dbReference type="SUPFAM" id="SSF102588">
    <property type="entry name" value="LmbE-like"/>
    <property type="match status" value="1"/>
</dbReference>
<keyword evidence="4" id="KW-1185">Reference proteome</keyword>
<dbReference type="AlphaFoldDB" id="A0A4R6SHA5"/>
<dbReference type="PANTHER" id="PTHR12993">
    <property type="entry name" value="N-ACETYLGLUCOSAMINYL-PHOSPHATIDYLINOSITOL DE-N-ACETYLASE-RELATED"/>
    <property type="match status" value="1"/>
</dbReference>
<dbReference type="EMBL" id="SNXZ01000002">
    <property type="protein sequence ID" value="TDQ00736.1"/>
    <property type="molecule type" value="Genomic_DNA"/>
</dbReference>
<dbReference type="PANTHER" id="PTHR12993:SF29">
    <property type="entry name" value="BLR3841 PROTEIN"/>
    <property type="match status" value="1"/>
</dbReference>
<dbReference type="InterPro" id="IPR003737">
    <property type="entry name" value="GlcNAc_PI_deacetylase-related"/>
</dbReference>
<protein>
    <submittedName>
        <fullName evidence="3">LmbE family N-acetylglucosaminyl deacetylase</fullName>
    </submittedName>
</protein>
<dbReference type="InterPro" id="IPR024078">
    <property type="entry name" value="LmbE-like_dom_sf"/>
</dbReference>
<dbReference type="Pfam" id="PF13649">
    <property type="entry name" value="Methyltransf_25"/>
    <property type="match status" value="1"/>
</dbReference>
<dbReference type="GO" id="GO:0016811">
    <property type="term" value="F:hydrolase activity, acting on carbon-nitrogen (but not peptide) bonds, in linear amides"/>
    <property type="evidence" value="ECO:0007669"/>
    <property type="project" value="TreeGrafter"/>
</dbReference>
<dbReference type="Gene3D" id="3.40.50.150">
    <property type="entry name" value="Vaccinia Virus protein VP39"/>
    <property type="match status" value="1"/>
</dbReference>
<accession>A0A4R6SHA5</accession>
<evidence type="ECO:0000259" key="2">
    <source>
        <dbReference type="Pfam" id="PF13649"/>
    </source>
</evidence>
<name>A0A4R6SHA5_LABRH</name>
<dbReference type="CDD" id="cd02440">
    <property type="entry name" value="AdoMet_MTases"/>
    <property type="match status" value="1"/>
</dbReference>
<dbReference type="SUPFAM" id="SSF53335">
    <property type="entry name" value="S-adenosyl-L-methionine-dependent methyltransferases"/>
    <property type="match status" value="1"/>
</dbReference>
<dbReference type="RefSeq" id="WP_133849406.1">
    <property type="nucleotide sequence ID" value="NZ_SNXZ01000002.1"/>
</dbReference>
<evidence type="ECO:0000313" key="4">
    <source>
        <dbReference type="Proteomes" id="UP000295444"/>
    </source>
</evidence>
<dbReference type="Pfam" id="PF02585">
    <property type="entry name" value="PIG-L"/>
    <property type="match status" value="1"/>
</dbReference>
<gene>
    <name evidence="3" type="ORF">EV186_102602</name>
</gene>